<evidence type="ECO:0000313" key="3">
    <source>
        <dbReference type="Proteomes" id="UP000807342"/>
    </source>
</evidence>
<dbReference type="EMBL" id="MU151097">
    <property type="protein sequence ID" value="KAF9450814.1"/>
    <property type="molecule type" value="Genomic_DNA"/>
</dbReference>
<organism evidence="2 3">
    <name type="scientific">Macrolepiota fuliginosa MF-IS2</name>
    <dbReference type="NCBI Taxonomy" id="1400762"/>
    <lineage>
        <taxon>Eukaryota</taxon>
        <taxon>Fungi</taxon>
        <taxon>Dikarya</taxon>
        <taxon>Basidiomycota</taxon>
        <taxon>Agaricomycotina</taxon>
        <taxon>Agaricomycetes</taxon>
        <taxon>Agaricomycetidae</taxon>
        <taxon>Agaricales</taxon>
        <taxon>Agaricineae</taxon>
        <taxon>Agaricaceae</taxon>
        <taxon>Macrolepiota</taxon>
    </lineage>
</organism>
<keyword evidence="3" id="KW-1185">Reference proteome</keyword>
<proteinExistence type="predicted"/>
<keyword evidence="1" id="KW-0812">Transmembrane</keyword>
<dbReference type="Proteomes" id="UP000807342">
    <property type="component" value="Unassembled WGS sequence"/>
</dbReference>
<name>A0A9P5XH18_9AGAR</name>
<evidence type="ECO:0000256" key="1">
    <source>
        <dbReference type="SAM" id="Phobius"/>
    </source>
</evidence>
<comment type="caution">
    <text evidence="2">The sequence shown here is derived from an EMBL/GenBank/DDBJ whole genome shotgun (WGS) entry which is preliminary data.</text>
</comment>
<accession>A0A9P5XH18</accession>
<dbReference type="AlphaFoldDB" id="A0A9P5XH18"/>
<sequence length="169" mass="19127">MARTSHLPSAGWKQRTVRGIPRTSQLLFIPLDFIVPETLSRDKKHSKIISGTYPLRSRIQTIVSLRSIVAEWAAVIPRRAPKSYRSTLQQLDCSPAMKGSPYDRDQIKYRGPSSIARFFTSHESWSFSILSNVTTYAYEDRALVLHIGTVLLQLMILGANVGLLDRVRD</sequence>
<keyword evidence="1" id="KW-0472">Membrane</keyword>
<reference evidence="2" key="1">
    <citation type="submission" date="2020-11" db="EMBL/GenBank/DDBJ databases">
        <authorList>
            <consortium name="DOE Joint Genome Institute"/>
            <person name="Ahrendt S."/>
            <person name="Riley R."/>
            <person name="Andreopoulos W."/>
            <person name="Labutti K."/>
            <person name="Pangilinan J."/>
            <person name="Ruiz-Duenas F.J."/>
            <person name="Barrasa J.M."/>
            <person name="Sanchez-Garcia M."/>
            <person name="Camarero S."/>
            <person name="Miyauchi S."/>
            <person name="Serrano A."/>
            <person name="Linde D."/>
            <person name="Babiker R."/>
            <person name="Drula E."/>
            <person name="Ayuso-Fernandez I."/>
            <person name="Pacheco R."/>
            <person name="Padilla G."/>
            <person name="Ferreira P."/>
            <person name="Barriuso J."/>
            <person name="Kellner H."/>
            <person name="Castanera R."/>
            <person name="Alfaro M."/>
            <person name="Ramirez L."/>
            <person name="Pisabarro A.G."/>
            <person name="Kuo A."/>
            <person name="Tritt A."/>
            <person name="Lipzen A."/>
            <person name="He G."/>
            <person name="Yan M."/>
            <person name="Ng V."/>
            <person name="Cullen D."/>
            <person name="Martin F."/>
            <person name="Rosso M.-N."/>
            <person name="Henrissat B."/>
            <person name="Hibbett D."/>
            <person name="Martinez A.T."/>
            <person name="Grigoriev I.V."/>
        </authorList>
    </citation>
    <scope>NUCLEOTIDE SEQUENCE</scope>
    <source>
        <strain evidence="2">MF-IS2</strain>
    </source>
</reference>
<protein>
    <submittedName>
        <fullName evidence="2">Uncharacterized protein</fullName>
    </submittedName>
</protein>
<evidence type="ECO:0000313" key="2">
    <source>
        <dbReference type="EMBL" id="KAF9450814.1"/>
    </source>
</evidence>
<feature type="transmembrane region" description="Helical" evidence="1">
    <location>
        <begin position="143"/>
        <end position="164"/>
    </location>
</feature>
<gene>
    <name evidence="2" type="ORF">P691DRAFT_788491</name>
</gene>
<keyword evidence="1" id="KW-1133">Transmembrane helix</keyword>